<evidence type="ECO:0000313" key="1">
    <source>
        <dbReference type="EMBL" id="EST47180.1"/>
    </source>
</evidence>
<reference evidence="1" key="1">
    <citation type="journal article" date="2014" name="PLoS Genet.">
        <title>The Genome of Spironucleus salmonicida Highlights a Fish Pathogen Adapted to Fluctuating Environments.</title>
        <authorList>
            <person name="Xu F."/>
            <person name="Jerlstrom-Hultqvist J."/>
            <person name="Einarsson E."/>
            <person name="Astvaldsson A."/>
            <person name="Svard S.G."/>
            <person name="Andersson J.O."/>
        </authorList>
    </citation>
    <scope>NUCLEOTIDE SEQUENCE</scope>
</reference>
<dbReference type="VEuPathDB" id="GiardiaDB:SS50377_23311"/>
<protein>
    <submittedName>
        <fullName evidence="1">Uncharacterized protein</fullName>
    </submittedName>
</protein>
<gene>
    <name evidence="1" type="ORF">SS50377_12691</name>
</gene>
<dbReference type="AlphaFoldDB" id="V6LRJ4"/>
<accession>V6LRJ4</accession>
<proteinExistence type="predicted"/>
<sequence>MQAKLLLQQNEDANVINNKILQKYDNKLFNNIIVVPKEKVDPAEVEIAIGGEQRADYEHAEEKDAWHTEDNLPNVIVVPKEKVDPAEVEIAIGGEQRADYEHAEEKDAWHTEDNLPNVIVVPSTQVDGDDIDCINRYQNIEVYDSISIDSNHCQNIDFNYQNIFEQENADFQVKTIINQSPSVNLSQNQNSLQFEVEYIQQFQTAINDEDLVDTNLEDLDDAVLRTQSQSSKLQVSYISTQQRKQTLSQSLRPSYQVKYAKISPARYQLHEIVTRKHAKKTIDDQDLLLKELQKELQTPKNQTRRVQFLDISDKNHALAEELVPKVNFQDRYAYIIEGDKIFQKKKRHAEIERQIRKKDYQSSHQSNYCRQNISSNNVSTDANGYQYLQVSKLVREIINAPLIVPKGKTQDECVGE</sequence>
<dbReference type="EMBL" id="KI546046">
    <property type="protein sequence ID" value="EST47180.1"/>
    <property type="molecule type" value="Genomic_DNA"/>
</dbReference>
<organism evidence="1">
    <name type="scientific">Spironucleus salmonicida</name>
    <dbReference type="NCBI Taxonomy" id="348837"/>
    <lineage>
        <taxon>Eukaryota</taxon>
        <taxon>Metamonada</taxon>
        <taxon>Diplomonadida</taxon>
        <taxon>Hexamitidae</taxon>
        <taxon>Hexamitinae</taxon>
        <taxon>Spironucleus</taxon>
    </lineage>
</organism>
<name>V6LRJ4_9EUKA</name>